<sequence>MSTSLNNSEKWVRKDSPTDTDIEPQAVTSVVVGQIIALGGTTGTGLFFGAGQGLNMGGPAFLLASGILITLFLYGFVTATNEMRSYLPTPGCSMSYYRNRFVSKTLGSTLGWWVYWHIFAITVTAENTAITLAIKYWPVAVEVHVAVWISITVAVIITR</sequence>
<dbReference type="InterPro" id="IPR050524">
    <property type="entry name" value="APC_YAT"/>
</dbReference>
<dbReference type="Proteomes" id="UP001201980">
    <property type="component" value="Unassembled WGS sequence"/>
</dbReference>
<comment type="caution">
    <text evidence="8">The sequence shown here is derived from an EMBL/GenBank/DDBJ whole genome shotgun (WGS) entry which is preliminary data.</text>
</comment>
<dbReference type="GO" id="GO:0016020">
    <property type="term" value="C:membrane"/>
    <property type="evidence" value="ECO:0007669"/>
    <property type="project" value="UniProtKB-SubCell"/>
</dbReference>
<keyword evidence="9" id="KW-1185">Reference proteome</keyword>
<dbReference type="InterPro" id="IPR004841">
    <property type="entry name" value="AA-permease/SLC12A_dom"/>
</dbReference>
<dbReference type="PANTHER" id="PTHR43341">
    <property type="entry name" value="AMINO ACID PERMEASE"/>
    <property type="match status" value="1"/>
</dbReference>
<dbReference type="GO" id="GO:0015171">
    <property type="term" value="F:amino acid transmembrane transporter activity"/>
    <property type="evidence" value="ECO:0007669"/>
    <property type="project" value="TreeGrafter"/>
</dbReference>
<feature type="transmembrane region" description="Helical" evidence="6">
    <location>
        <begin position="101"/>
        <end position="124"/>
    </location>
</feature>
<evidence type="ECO:0000313" key="8">
    <source>
        <dbReference type="EMBL" id="KAJ2903467.1"/>
    </source>
</evidence>
<evidence type="ECO:0000256" key="6">
    <source>
        <dbReference type="SAM" id="Phobius"/>
    </source>
</evidence>
<accession>A0AAD5RSX2</accession>
<organism evidence="8 9">
    <name type="scientific">Zalerion maritima</name>
    <dbReference type="NCBI Taxonomy" id="339359"/>
    <lineage>
        <taxon>Eukaryota</taxon>
        <taxon>Fungi</taxon>
        <taxon>Dikarya</taxon>
        <taxon>Ascomycota</taxon>
        <taxon>Pezizomycotina</taxon>
        <taxon>Sordariomycetes</taxon>
        <taxon>Lulworthiomycetidae</taxon>
        <taxon>Lulworthiales</taxon>
        <taxon>Lulworthiaceae</taxon>
        <taxon>Zalerion</taxon>
    </lineage>
</organism>
<evidence type="ECO:0000256" key="1">
    <source>
        <dbReference type="ARBA" id="ARBA00004141"/>
    </source>
</evidence>
<evidence type="ECO:0000256" key="3">
    <source>
        <dbReference type="ARBA" id="ARBA00022989"/>
    </source>
</evidence>
<comment type="subcellular location">
    <subcellularLocation>
        <location evidence="1">Membrane</location>
        <topology evidence="1">Multi-pass membrane protein</topology>
    </subcellularLocation>
</comment>
<keyword evidence="3 6" id="KW-1133">Transmembrane helix</keyword>
<dbReference type="PANTHER" id="PTHR43341:SF38">
    <property type="entry name" value="PROLINE TRANSPORTER (EUROFUNG)"/>
    <property type="match status" value="1"/>
</dbReference>
<dbReference type="Gene3D" id="1.20.1740.10">
    <property type="entry name" value="Amino acid/polyamine transporter I"/>
    <property type="match status" value="1"/>
</dbReference>
<name>A0AAD5RSX2_9PEZI</name>
<feature type="transmembrane region" description="Helical" evidence="6">
    <location>
        <begin position="60"/>
        <end position="80"/>
    </location>
</feature>
<reference evidence="8" key="1">
    <citation type="submission" date="2022-07" db="EMBL/GenBank/DDBJ databases">
        <title>Draft genome sequence of Zalerion maritima ATCC 34329, a (micro)plastics degrading marine fungus.</title>
        <authorList>
            <person name="Paco A."/>
            <person name="Goncalves M.F.M."/>
            <person name="Rocha-Santos T.A.P."/>
            <person name="Alves A."/>
        </authorList>
    </citation>
    <scope>NUCLEOTIDE SEQUENCE</scope>
    <source>
        <strain evidence="8">ATCC 34329</strain>
    </source>
</reference>
<dbReference type="AlphaFoldDB" id="A0AAD5RSX2"/>
<protein>
    <recommendedName>
        <fullName evidence="7">Amino acid permease/ SLC12A domain-containing protein</fullName>
    </recommendedName>
</protein>
<dbReference type="Pfam" id="PF00324">
    <property type="entry name" value="AA_permease"/>
    <property type="match status" value="1"/>
</dbReference>
<evidence type="ECO:0000256" key="2">
    <source>
        <dbReference type="ARBA" id="ARBA00022692"/>
    </source>
</evidence>
<feature type="region of interest" description="Disordered" evidence="5">
    <location>
        <begin position="1"/>
        <end position="20"/>
    </location>
</feature>
<evidence type="ECO:0000259" key="7">
    <source>
        <dbReference type="Pfam" id="PF00324"/>
    </source>
</evidence>
<feature type="domain" description="Amino acid permease/ SLC12A" evidence="7">
    <location>
        <begin position="34"/>
        <end position="157"/>
    </location>
</feature>
<proteinExistence type="predicted"/>
<evidence type="ECO:0000313" key="9">
    <source>
        <dbReference type="Proteomes" id="UP001201980"/>
    </source>
</evidence>
<evidence type="ECO:0000256" key="5">
    <source>
        <dbReference type="SAM" id="MobiDB-lite"/>
    </source>
</evidence>
<evidence type="ECO:0000256" key="4">
    <source>
        <dbReference type="ARBA" id="ARBA00023136"/>
    </source>
</evidence>
<feature type="transmembrane region" description="Helical" evidence="6">
    <location>
        <begin position="136"/>
        <end position="157"/>
    </location>
</feature>
<gene>
    <name evidence="8" type="ORF">MKZ38_009866</name>
</gene>
<keyword evidence="4 6" id="KW-0472">Membrane</keyword>
<dbReference type="EMBL" id="JAKWBI020000080">
    <property type="protein sequence ID" value="KAJ2903467.1"/>
    <property type="molecule type" value="Genomic_DNA"/>
</dbReference>
<keyword evidence="2 6" id="KW-0812">Transmembrane</keyword>